<dbReference type="CDD" id="cd11056">
    <property type="entry name" value="CYP6-like"/>
    <property type="match status" value="1"/>
</dbReference>
<keyword evidence="16" id="KW-1185">Reference proteome</keyword>
<dbReference type="InterPro" id="IPR050476">
    <property type="entry name" value="Insect_CytP450_Detox"/>
</dbReference>
<dbReference type="InterPro" id="IPR017972">
    <property type="entry name" value="Cyt_P450_CS"/>
</dbReference>
<keyword evidence="7" id="KW-0256">Endoplasmic reticulum</keyword>
<sequence length="715" mass="82692">MALITAYWGLDGMIILMTLIITAYLYMTRKFKYWKKRGILEITPIPFFGNFKECLLQKKAPAYFLKDIYDEMKDLPYVGFYVLDKPFLLVRNRELVKNILVKDFSYFSDRYNTADPIDRIGYANLFFIRNPAWKVIRTKLTPFFTSGKMKKMFDLMLICVKNLDEYLDALELEGNGKTIEVRELTAKFATDIIGSTAYGLDVNSFKDPNAEFRKYGKMIFQYDTYRAFEMLAIFFLPTLVRLTRIKMFGKEPTDFMRKVFWETLTQRMKSGLKRNDLVDILLELKNNNNDNDLKDFTFDGDDLLAQAASFFSAGFETSSTTTTFALYELAMQPEIQNALRKEIFEALEKSNGKITYDMVWSLPYLDMVMSETLRMYPPLGYINRMANQTYKVPEFNLVIEKGTPCYISMLGLHYDPEYFPNPNKFDPERFNEENKRNRPSCVYFPFGEGPHACIGNRFGLLQTKLTLLKILSKCEVTLCKETLVPVVIDPKGAMTVPLDEFDGDVLTAQAVTFFSAGFDTSAGLIVFTLYELALHLDIQNTLRKEIHQALNNSDGKITYDVIMSLPYMDMVVSETLRKYPPLGFLNRKTMETYQIPNFNLVLEKDTPVYIPMLALHYDPEYFPNPEKFDPERFNEENKRNMPSCVYFPFGDGPHACIGNRFALLLIKLALIKMLNKYEVTPCEKTMIPMIIDPALSLTGPLNSVIYLNMRKANTD</sequence>
<dbReference type="SUPFAM" id="SSF48264">
    <property type="entry name" value="Cytochrome P450"/>
    <property type="match status" value="2"/>
</dbReference>
<evidence type="ECO:0000256" key="3">
    <source>
        <dbReference type="ARBA" id="ARBA00004406"/>
    </source>
</evidence>
<evidence type="ECO:0000256" key="12">
    <source>
        <dbReference type="ARBA" id="ARBA00023136"/>
    </source>
</evidence>
<name>A0A195FJV0_9HYME</name>
<protein>
    <submittedName>
        <fullName evidence="15">Cytochrome P450 6k1</fullName>
    </submittedName>
</protein>
<dbReference type="STRING" id="34720.A0A195FJV0"/>
<dbReference type="InterPro" id="IPR002401">
    <property type="entry name" value="Cyt_P450_E_grp-I"/>
</dbReference>
<accession>A0A195FJV0</accession>
<keyword evidence="14" id="KW-0812">Transmembrane</keyword>
<evidence type="ECO:0000256" key="8">
    <source>
        <dbReference type="ARBA" id="ARBA00022848"/>
    </source>
</evidence>
<dbReference type="InterPro" id="IPR001128">
    <property type="entry name" value="Cyt_P450"/>
</dbReference>
<comment type="subcellular location">
    <subcellularLocation>
        <location evidence="3">Endoplasmic reticulum membrane</location>
        <topology evidence="3">Peripheral membrane protein</topology>
    </subcellularLocation>
    <subcellularLocation>
        <location evidence="2">Microsome membrane</location>
        <topology evidence="2">Peripheral membrane protein</topology>
    </subcellularLocation>
</comment>
<keyword evidence="8" id="KW-0492">Microsome</keyword>
<dbReference type="PANTHER" id="PTHR24292:SF45">
    <property type="entry name" value="CYTOCHROME P450 6G1-RELATED"/>
    <property type="match status" value="1"/>
</dbReference>
<evidence type="ECO:0000256" key="14">
    <source>
        <dbReference type="SAM" id="Phobius"/>
    </source>
</evidence>
<dbReference type="Gene3D" id="1.10.630.10">
    <property type="entry name" value="Cytochrome P450"/>
    <property type="match status" value="2"/>
</dbReference>
<evidence type="ECO:0000256" key="7">
    <source>
        <dbReference type="ARBA" id="ARBA00022824"/>
    </source>
</evidence>
<evidence type="ECO:0000256" key="11">
    <source>
        <dbReference type="ARBA" id="ARBA00023033"/>
    </source>
</evidence>
<dbReference type="GO" id="GO:0005789">
    <property type="term" value="C:endoplasmic reticulum membrane"/>
    <property type="evidence" value="ECO:0007669"/>
    <property type="project" value="UniProtKB-SubCell"/>
</dbReference>
<dbReference type="PROSITE" id="PS00086">
    <property type="entry name" value="CYTOCHROME_P450"/>
    <property type="match status" value="2"/>
</dbReference>
<dbReference type="GO" id="GO:0004497">
    <property type="term" value="F:monooxygenase activity"/>
    <property type="evidence" value="ECO:0007669"/>
    <property type="project" value="UniProtKB-KW"/>
</dbReference>
<organism evidence="15 16">
    <name type="scientific">Trachymyrmex septentrionalis</name>
    <dbReference type="NCBI Taxonomy" id="34720"/>
    <lineage>
        <taxon>Eukaryota</taxon>
        <taxon>Metazoa</taxon>
        <taxon>Ecdysozoa</taxon>
        <taxon>Arthropoda</taxon>
        <taxon>Hexapoda</taxon>
        <taxon>Insecta</taxon>
        <taxon>Pterygota</taxon>
        <taxon>Neoptera</taxon>
        <taxon>Endopterygota</taxon>
        <taxon>Hymenoptera</taxon>
        <taxon>Apocrita</taxon>
        <taxon>Aculeata</taxon>
        <taxon>Formicoidea</taxon>
        <taxon>Formicidae</taxon>
        <taxon>Myrmicinae</taxon>
        <taxon>Trachymyrmex</taxon>
    </lineage>
</organism>
<dbReference type="FunFam" id="1.10.630.10:FF:000042">
    <property type="entry name" value="Cytochrome P450"/>
    <property type="match status" value="1"/>
</dbReference>
<keyword evidence="11" id="KW-0503">Monooxygenase</keyword>
<comment type="cofactor">
    <cofactor evidence="1 13">
        <name>heme</name>
        <dbReference type="ChEBI" id="CHEBI:30413"/>
    </cofactor>
</comment>
<keyword evidence="6 13" id="KW-0479">Metal-binding</keyword>
<keyword evidence="12 14" id="KW-0472">Membrane</keyword>
<dbReference type="GO" id="GO:0020037">
    <property type="term" value="F:heme binding"/>
    <property type="evidence" value="ECO:0007669"/>
    <property type="project" value="InterPro"/>
</dbReference>
<dbReference type="InterPro" id="IPR036396">
    <property type="entry name" value="Cyt_P450_sf"/>
</dbReference>
<keyword evidence="10 13" id="KW-0408">Iron</keyword>
<feature type="binding site" description="axial binding residue" evidence="13">
    <location>
        <position position="453"/>
    </location>
    <ligand>
        <name>heme</name>
        <dbReference type="ChEBI" id="CHEBI:30413"/>
    </ligand>
    <ligandPart>
        <name>Fe</name>
        <dbReference type="ChEBI" id="CHEBI:18248"/>
    </ligandPart>
</feature>
<evidence type="ECO:0000256" key="6">
    <source>
        <dbReference type="ARBA" id="ARBA00022723"/>
    </source>
</evidence>
<dbReference type="EMBL" id="KQ981522">
    <property type="protein sequence ID" value="KYN40636.1"/>
    <property type="molecule type" value="Genomic_DNA"/>
</dbReference>
<gene>
    <name evidence="15" type="ORF">ALC56_04945</name>
</gene>
<dbReference type="PRINTS" id="PR00385">
    <property type="entry name" value="P450"/>
</dbReference>
<feature type="transmembrane region" description="Helical" evidence="14">
    <location>
        <begin position="224"/>
        <end position="242"/>
    </location>
</feature>
<feature type="transmembrane region" description="Helical" evidence="14">
    <location>
        <begin position="6"/>
        <end position="27"/>
    </location>
</feature>
<evidence type="ECO:0000313" key="15">
    <source>
        <dbReference type="EMBL" id="KYN40636.1"/>
    </source>
</evidence>
<evidence type="ECO:0000256" key="5">
    <source>
        <dbReference type="ARBA" id="ARBA00022617"/>
    </source>
</evidence>
<keyword evidence="14" id="KW-1133">Transmembrane helix</keyword>
<evidence type="ECO:0000256" key="10">
    <source>
        <dbReference type="ARBA" id="ARBA00023004"/>
    </source>
</evidence>
<keyword evidence="9" id="KW-0560">Oxidoreductase</keyword>
<dbReference type="PRINTS" id="PR00463">
    <property type="entry name" value="EP450I"/>
</dbReference>
<evidence type="ECO:0000256" key="9">
    <source>
        <dbReference type="ARBA" id="ARBA00023002"/>
    </source>
</evidence>
<evidence type="ECO:0000256" key="4">
    <source>
        <dbReference type="ARBA" id="ARBA00010617"/>
    </source>
</evidence>
<dbReference type="Pfam" id="PF00067">
    <property type="entry name" value="p450"/>
    <property type="match status" value="2"/>
</dbReference>
<dbReference type="PANTHER" id="PTHR24292">
    <property type="entry name" value="CYTOCHROME P450"/>
    <property type="match status" value="1"/>
</dbReference>
<evidence type="ECO:0000256" key="1">
    <source>
        <dbReference type="ARBA" id="ARBA00001971"/>
    </source>
</evidence>
<evidence type="ECO:0000256" key="13">
    <source>
        <dbReference type="PIRSR" id="PIRSR602401-1"/>
    </source>
</evidence>
<comment type="similarity">
    <text evidence="4">Belongs to the cytochrome P450 family.</text>
</comment>
<dbReference type="Proteomes" id="UP000078541">
    <property type="component" value="Unassembled WGS sequence"/>
</dbReference>
<dbReference type="GO" id="GO:0005506">
    <property type="term" value="F:iron ion binding"/>
    <property type="evidence" value="ECO:0007669"/>
    <property type="project" value="InterPro"/>
</dbReference>
<proteinExistence type="inferred from homology"/>
<evidence type="ECO:0000313" key="16">
    <source>
        <dbReference type="Proteomes" id="UP000078541"/>
    </source>
</evidence>
<dbReference type="GO" id="GO:0016705">
    <property type="term" value="F:oxidoreductase activity, acting on paired donors, with incorporation or reduction of molecular oxygen"/>
    <property type="evidence" value="ECO:0007669"/>
    <property type="project" value="InterPro"/>
</dbReference>
<keyword evidence="5 13" id="KW-0349">Heme</keyword>
<reference evidence="15 16" key="1">
    <citation type="submission" date="2016-03" db="EMBL/GenBank/DDBJ databases">
        <title>Trachymyrmex septentrionalis WGS genome.</title>
        <authorList>
            <person name="Nygaard S."/>
            <person name="Hu H."/>
            <person name="Boomsma J."/>
            <person name="Zhang G."/>
        </authorList>
    </citation>
    <scope>NUCLEOTIDE SEQUENCE [LARGE SCALE GENOMIC DNA]</scope>
    <source>
        <strain evidence="15">Tsep2-gDNA-1</strain>
        <tissue evidence="15">Whole body</tissue>
    </source>
</reference>
<dbReference type="AlphaFoldDB" id="A0A195FJV0"/>
<evidence type="ECO:0000256" key="2">
    <source>
        <dbReference type="ARBA" id="ARBA00004174"/>
    </source>
</evidence>